<accession>A0A561WII3</accession>
<evidence type="ECO:0000313" key="2">
    <source>
        <dbReference type="EMBL" id="TWG23620.1"/>
    </source>
</evidence>
<keyword evidence="3" id="KW-1185">Reference proteome</keyword>
<feature type="domain" description="Magnesium transporter MgtE intracellular" evidence="1">
    <location>
        <begin position="46"/>
        <end position="139"/>
    </location>
</feature>
<reference evidence="2 3" key="1">
    <citation type="submission" date="2019-06" db="EMBL/GenBank/DDBJ databases">
        <title>Sequencing the genomes of 1000 actinobacteria strains.</title>
        <authorList>
            <person name="Klenk H.-P."/>
        </authorList>
    </citation>
    <scope>NUCLEOTIDE SEQUENCE [LARGE SCALE GENOMIC DNA]</scope>
    <source>
        <strain evidence="2 3">DSM 43866</strain>
    </source>
</reference>
<dbReference type="Proteomes" id="UP000320239">
    <property type="component" value="Unassembled WGS sequence"/>
</dbReference>
<proteinExistence type="predicted"/>
<organism evidence="2 3">
    <name type="scientific">Actinoplanes teichomyceticus</name>
    <dbReference type="NCBI Taxonomy" id="1867"/>
    <lineage>
        <taxon>Bacteria</taxon>
        <taxon>Bacillati</taxon>
        <taxon>Actinomycetota</taxon>
        <taxon>Actinomycetes</taxon>
        <taxon>Micromonosporales</taxon>
        <taxon>Micromonosporaceae</taxon>
        <taxon>Actinoplanes</taxon>
    </lineage>
</organism>
<dbReference type="Pfam" id="PF03448">
    <property type="entry name" value="MgtE_N"/>
    <property type="match status" value="1"/>
</dbReference>
<dbReference type="AlphaFoldDB" id="A0A561WII3"/>
<evidence type="ECO:0000259" key="1">
    <source>
        <dbReference type="Pfam" id="PF03448"/>
    </source>
</evidence>
<sequence>MLPGGMMPITPLAVMIRRTPPQSAISMLTGLPPERFVAVAAALGGADVARLMLAAKPDGRARLLEMFADRELIRATSAVTPEPAATMLAGLPVSRLRGLFGELPEPVRSALLTALPAERRDELLGELDNGQAQGARAALYERAVTAALRRANTEVTVPAGAPAGIMYVRAYHRLVAVAVCRGDDGRTGVPAAENAAYRLRAHGALCVTDQPIDPQVRRYCGGAREQGRPLDVVTWAGERHDGHLKRTLATLLS</sequence>
<dbReference type="EMBL" id="VIWY01000002">
    <property type="protein sequence ID" value="TWG23620.1"/>
    <property type="molecule type" value="Genomic_DNA"/>
</dbReference>
<protein>
    <submittedName>
        <fullName evidence="2">MgtE-like protein</fullName>
    </submittedName>
</protein>
<name>A0A561WII3_ACTTI</name>
<comment type="caution">
    <text evidence="2">The sequence shown here is derived from an EMBL/GenBank/DDBJ whole genome shotgun (WGS) entry which is preliminary data.</text>
</comment>
<gene>
    <name evidence="2" type="ORF">FHX34_102169</name>
</gene>
<dbReference type="SUPFAM" id="SSF158791">
    <property type="entry name" value="MgtE N-terminal domain-like"/>
    <property type="match status" value="1"/>
</dbReference>
<evidence type="ECO:0000313" key="3">
    <source>
        <dbReference type="Proteomes" id="UP000320239"/>
    </source>
</evidence>
<dbReference type="InterPro" id="IPR006668">
    <property type="entry name" value="Mg_transptr_MgtE_intracell_dom"/>
</dbReference>
<dbReference type="OrthoDB" id="3288507at2"/>